<evidence type="ECO:0000313" key="7">
    <source>
        <dbReference type="EMBL" id="OGD67383.1"/>
    </source>
</evidence>
<evidence type="ECO:0000256" key="4">
    <source>
        <dbReference type="ARBA" id="ARBA00022679"/>
    </source>
</evidence>
<comment type="caution">
    <text evidence="7">The sequence shown here is derived from an EMBL/GenBank/DDBJ whole genome shotgun (WGS) entry which is preliminary data.</text>
</comment>
<dbReference type="Proteomes" id="UP000176451">
    <property type="component" value="Unassembled WGS sequence"/>
</dbReference>
<evidence type="ECO:0000256" key="5">
    <source>
        <dbReference type="ARBA" id="ARBA00022842"/>
    </source>
</evidence>
<keyword evidence="3" id="KW-0328">Glycosyltransferase</keyword>
<dbReference type="PANTHER" id="PTHR48090">
    <property type="entry name" value="UNDECAPRENYL-PHOSPHATE 4-DEOXY-4-FORMAMIDO-L-ARABINOSE TRANSFERASE-RELATED"/>
    <property type="match status" value="1"/>
</dbReference>
<gene>
    <name evidence="7" type="ORF">A3F08_00655</name>
</gene>
<dbReference type="CDD" id="cd00761">
    <property type="entry name" value="Glyco_tranf_GTA_type"/>
    <property type="match status" value="1"/>
</dbReference>
<dbReference type="Pfam" id="PF00535">
    <property type="entry name" value="Glycos_transf_2"/>
    <property type="match status" value="1"/>
</dbReference>
<dbReference type="InterPro" id="IPR001173">
    <property type="entry name" value="Glyco_trans_2-like"/>
</dbReference>
<comment type="similarity">
    <text evidence="2">Belongs to the glycosyltransferase 2 family.</text>
</comment>
<evidence type="ECO:0000256" key="2">
    <source>
        <dbReference type="ARBA" id="ARBA00006739"/>
    </source>
</evidence>
<evidence type="ECO:0000259" key="6">
    <source>
        <dbReference type="Pfam" id="PF00535"/>
    </source>
</evidence>
<dbReference type="AlphaFoldDB" id="A0A1F5EJ45"/>
<feature type="domain" description="Glycosyltransferase 2-like" evidence="6">
    <location>
        <begin position="7"/>
        <end position="132"/>
    </location>
</feature>
<accession>A0A1F5EJ45</accession>
<proteinExistence type="inferred from homology"/>
<organism evidence="7 8">
    <name type="scientific">Candidatus Berkelbacteria bacterium RIFCSPHIGHO2_12_FULL_36_9</name>
    <dbReference type="NCBI Taxonomy" id="1797469"/>
    <lineage>
        <taxon>Bacteria</taxon>
        <taxon>Candidatus Berkelbacteria</taxon>
    </lineage>
</organism>
<dbReference type="PANTHER" id="PTHR48090:SF10">
    <property type="entry name" value="GLUCOSYL-3-PHOSPHOGLYCERATE SYNTHASE"/>
    <property type="match status" value="1"/>
</dbReference>
<keyword evidence="4" id="KW-0808">Transferase</keyword>
<dbReference type="EMBL" id="MEZV01000015">
    <property type="protein sequence ID" value="OGD67383.1"/>
    <property type="molecule type" value="Genomic_DNA"/>
</dbReference>
<dbReference type="GO" id="GO:0016757">
    <property type="term" value="F:glycosyltransferase activity"/>
    <property type="evidence" value="ECO:0007669"/>
    <property type="project" value="UniProtKB-KW"/>
</dbReference>
<dbReference type="InterPro" id="IPR050256">
    <property type="entry name" value="Glycosyltransferase_2"/>
</dbReference>
<dbReference type="Gene3D" id="3.90.550.10">
    <property type="entry name" value="Spore Coat Polysaccharide Biosynthesis Protein SpsA, Chain A"/>
    <property type="match status" value="1"/>
</dbReference>
<evidence type="ECO:0000256" key="3">
    <source>
        <dbReference type="ARBA" id="ARBA00022676"/>
    </source>
</evidence>
<sequence>MNKKIVIGIPSYNESDTIGYVVKQIDLGLRKFYPTAKCLIMNVDSNSEDNTKKVFLTTKTFSPKKYLNTGKKTRGKGQNLIELFKYCKSKNIDFVVVLDSDIKTVKPNWVFLLLNPLISGKIDYTAPVYARGCYDGNVTNNFAYPMTYARFDIDLQQPIGGEFGLNKHLYEYLLKQPINAAVLGFGIDIFMTYHAIGAGFRIKEVYLGRKKHRPGFSSLMGKFLQFSQSAIEVSRIYHNRSSQIKPLETYKNITIFKTCKQPNKRLASIRLKQFSQEFKKNLSEYPQYLGKELTDKIAQVLIINKKPTLSSTLWTDALAKFLKICYQEDFNSKLIPKIDHLLAPIFYWRAISFWGEMKNLPAKEIDKIIRNQAKLLRKKLIGRSK</sequence>
<comment type="cofactor">
    <cofactor evidence="1">
        <name>Mg(2+)</name>
        <dbReference type="ChEBI" id="CHEBI:18420"/>
    </cofactor>
</comment>
<reference evidence="7 8" key="1">
    <citation type="journal article" date="2016" name="Nat. Commun.">
        <title>Thousands of microbial genomes shed light on interconnected biogeochemical processes in an aquifer system.</title>
        <authorList>
            <person name="Anantharaman K."/>
            <person name="Brown C.T."/>
            <person name="Hug L.A."/>
            <person name="Sharon I."/>
            <person name="Castelle C.J."/>
            <person name="Probst A.J."/>
            <person name="Thomas B.C."/>
            <person name="Singh A."/>
            <person name="Wilkins M.J."/>
            <person name="Karaoz U."/>
            <person name="Brodie E.L."/>
            <person name="Williams K.H."/>
            <person name="Hubbard S.S."/>
            <person name="Banfield J.F."/>
        </authorList>
    </citation>
    <scope>NUCLEOTIDE SEQUENCE [LARGE SCALE GENOMIC DNA]</scope>
</reference>
<dbReference type="STRING" id="1797469.A3F08_00655"/>
<protein>
    <recommendedName>
        <fullName evidence="6">Glycosyltransferase 2-like domain-containing protein</fullName>
    </recommendedName>
</protein>
<name>A0A1F5EJ45_9BACT</name>
<dbReference type="InterPro" id="IPR029044">
    <property type="entry name" value="Nucleotide-diphossugar_trans"/>
</dbReference>
<keyword evidence="5" id="KW-0460">Magnesium</keyword>
<evidence type="ECO:0000256" key="1">
    <source>
        <dbReference type="ARBA" id="ARBA00001946"/>
    </source>
</evidence>
<evidence type="ECO:0000313" key="8">
    <source>
        <dbReference type="Proteomes" id="UP000176451"/>
    </source>
</evidence>
<dbReference type="SUPFAM" id="SSF53448">
    <property type="entry name" value="Nucleotide-diphospho-sugar transferases"/>
    <property type="match status" value="1"/>
</dbReference>